<dbReference type="EMBL" id="CM047739">
    <property type="protein sequence ID" value="KAJ0042463.1"/>
    <property type="molecule type" value="Genomic_DNA"/>
</dbReference>
<proteinExistence type="predicted"/>
<evidence type="ECO:0000313" key="2">
    <source>
        <dbReference type="Proteomes" id="UP001163603"/>
    </source>
</evidence>
<name>A0ACC0YV14_9ROSI</name>
<protein>
    <submittedName>
        <fullName evidence="1">Uncharacterized protein</fullName>
    </submittedName>
</protein>
<comment type="caution">
    <text evidence="1">The sequence shown here is derived from an EMBL/GenBank/DDBJ whole genome shotgun (WGS) entry which is preliminary data.</text>
</comment>
<reference evidence="2" key="1">
    <citation type="journal article" date="2023" name="G3 (Bethesda)">
        <title>Genome assembly and association tests identify interacting loci associated with vigor, precocity, and sex in interspecific pistachio rootstocks.</title>
        <authorList>
            <person name="Palmer W."/>
            <person name="Jacygrad E."/>
            <person name="Sagayaradj S."/>
            <person name="Cavanaugh K."/>
            <person name="Han R."/>
            <person name="Bertier L."/>
            <person name="Beede B."/>
            <person name="Kafkas S."/>
            <person name="Golino D."/>
            <person name="Preece J."/>
            <person name="Michelmore R."/>
        </authorList>
    </citation>
    <scope>NUCLEOTIDE SEQUENCE [LARGE SCALE GENOMIC DNA]</scope>
</reference>
<accession>A0ACC0YV14</accession>
<gene>
    <name evidence="1" type="ORF">Pint_18743</name>
</gene>
<sequence>MILCILLIVGRGRFLKKKTENDKTVQAFVRNYGSLAPHRYSYYDVKKMTTSFRDKLGQGGFGDVYKGMLSDGCLVAVKVLKESKGNGEEFINEVVSMSTTSHVNIVAFLGFCYEKKKRALIYEFMSNGSLEKFIYDNEPSSVTRKLEWETMSHIVVGIARGLEYLHRRCNIRIVHFDIKPHNILLDEDFCPKISDFGLAKQSNTKESIISMSGARGTAGYIAPEVFCRNFGEVSHKSDVYSYGMMVLEMIGGRKNIDVRVSHMSQLYFPHWIHKCVESGNDLQLHGVSTEEEKEIVKKMILVGLWCIQTNPSDRPSMTKVVEMLEGSLENLEVPPKPYLSSPTRSPQHSSPTSST</sequence>
<dbReference type="Proteomes" id="UP001163603">
    <property type="component" value="Chromosome 4"/>
</dbReference>
<keyword evidence="2" id="KW-1185">Reference proteome</keyword>
<evidence type="ECO:0000313" key="1">
    <source>
        <dbReference type="EMBL" id="KAJ0042463.1"/>
    </source>
</evidence>
<organism evidence="1 2">
    <name type="scientific">Pistacia integerrima</name>
    <dbReference type="NCBI Taxonomy" id="434235"/>
    <lineage>
        <taxon>Eukaryota</taxon>
        <taxon>Viridiplantae</taxon>
        <taxon>Streptophyta</taxon>
        <taxon>Embryophyta</taxon>
        <taxon>Tracheophyta</taxon>
        <taxon>Spermatophyta</taxon>
        <taxon>Magnoliopsida</taxon>
        <taxon>eudicotyledons</taxon>
        <taxon>Gunneridae</taxon>
        <taxon>Pentapetalae</taxon>
        <taxon>rosids</taxon>
        <taxon>malvids</taxon>
        <taxon>Sapindales</taxon>
        <taxon>Anacardiaceae</taxon>
        <taxon>Pistacia</taxon>
    </lineage>
</organism>